<dbReference type="Gene3D" id="3.30.43.10">
    <property type="entry name" value="Uridine Diphospho-n-acetylenolpyruvylglucosamine Reductase, domain 2"/>
    <property type="match status" value="1"/>
</dbReference>
<sequence>MRETAADRARTIAYDAKEYRRPASLDGLRALVSAAAKVRVPGSGRSFDRIADPGPDGVLLSTADWHR</sequence>
<dbReference type="AlphaFoldDB" id="A0A1J4Q5Y1"/>
<dbReference type="EMBL" id="LBDA02000020">
    <property type="protein sequence ID" value="OIK27496.1"/>
    <property type="molecule type" value="Genomic_DNA"/>
</dbReference>
<comment type="caution">
    <text evidence="2">The sequence shown here is derived from an EMBL/GenBank/DDBJ whole genome shotgun (WGS) entry which is preliminary data.</text>
</comment>
<gene>
    <name evidence="2" type="ORF">VT52_010880</name>
</gene>
<proteinExistence type="predicted"/>
<evidence type="ECO:0000313" key="2">
    <source>
        <dbReference type="EMBL" id="OIK27496.1"/>
    </source>
</evidence>
<protein>
    <submittedName>
        <fullName evidence="2">Uncharacterized protein</fullName>
    </submittedName>
</protein>
<name>A0A1J4Q5Y1_9ACTN</name>
<dbReference type="GO" id="GO:0016491">
    <property type="term" value="F:oxidoreductase activity"/>
    <property type="evidence" value="ECO:0007669"/>
    <property type="project" value="UniProtKB-KW"/>
</dbReference>
<dbReference type="RefSeq" id="WP_053055463.1">
    <property type="nucleotide sequence ID" value="NZ_LBDA02000020.1"/>
</dbReference>
<accession>A0A1J4Q5Y1</accession>
<evidence type="ECO:0000313" key="3">
    <source>
        <dbReference type="Proteomes" id="UP000034838"/>
    </source>
</evidence>
<dbReference type="InterPro" id="IPR016167">
    <property type="entry name" value="FAD-bd_PCMH_sub1"/>
</dbReference>
<keyword evidence="3" id="KW-1185">Reference proteome</keyword>
<dbReference type="Proteomes" id="UP000034838">
    <property type="component" value="Unassembled WGS sequence"/>
</dbReference>
<keyword evidence="1" id="KW-0560">Oxidoreductase</keyword>
<reference evidence="2" key="1">
    <citation type="submission" date="2016-10" db="EMBL/GenBank/DDBJ databases">
        <title>Genome sequence of Streptomyces malaysiense MUSC 136.</title>
        <authorList>
            <person name="Lee L.-H."/>
            <person name="Ser H.-L."/>
        </authorList>
    </citation>
    <scope>NUCLEOTIDE SEQUENCE [LARGE SCALE GENOMIC DNA]</scope>
    <source>
        <strain evidence="2">MUSC 136</strain>
    </source>
</reference>
<evidence type="ECO:0000256" key="1">
    <source>
        <dbReference type="ARBA" id="ARBA00023002"/>
    </source>
</evidence>
<organism evidence="2 3">
    <name type="scientific">Streptomyces malaysiense</name>
    <dbReference type="NCBI Taxonomy" id="1428626"/>
    <lineage>
        <taxon>Bacteria</taxon>
        <taxon>Bacillati</taxon>
        <taxon>Actinomycetota</taxon>
        <taxon>Actinomycetes</taxon>
        <taxon>Kitasatosporales</taxon>
        <taxon>Streptomycetaceae</taxon>
        <taxon>Streptomyces</taxon>
    </lineage>
</organism>